<dbReference type="KEGG" id="kse:Ksed_24620"/>
<evidence type="ECO:0000256" key="3">
    <source>
        <dbReference type="ARBA" id="ARBA00022912"/>
    </source>
</evidence>
<dbReference type="GO" id="GO:0004725">
    <property type="term" value="F:protein tyrosine phosphatase activity"/>
    <property type="evidence" value="ECO:0007669"/>
    <property type="project" value="InterPro"/>
</dbReference>
<gene>
    <name evidence="7" type="ordered locus">Ksed_24620</name>
</gene>
<evidence type="ECO:0000256" key="2">
    <source>
        <dbReference type="ARBA" id="ARBA00022801"/>
    </source>
</evidence>
<evidence type="ECO:0000256" key="4">
    <source>
        <dbReference type="PIRSR" id="PIRSR617867-1"/>
    </source>
</evidence>
<organism evidence="7 8">
    <name type="scientific">Kytococcus sedentarius (strain ATCC 14392 / DSM 20547 / JCM 11482 / CCUG 33030 / NBRC 15357 / NCTC 11040 / CCM 314 / 541)</name>
    <name type="common">Micrococcus sedentarius</name>
    <dbReference type="NCBI Taxonomy" id="478801"/>
    <lineage>
        <taxon>Bacteria</taxon>
        <taxon>Bacillati</taxon>
        <taxon>Actinomycetota</taxon>
        <taxon>Actinomycetes</taxon>
        <taxon>Micrococcales</taxon>
        <taxon>Kytococcaceae</taxon>
        <taxon>Kytococcus</taxon>
    </lineage>
</organism>
<dbReference type="RefSeq" id="WP_015780353.1">
    <property type="nucleotide sequence ID" value="NC_013169.1"/>
</dbReference>
<protein>
    <submittedName>
        <fullName evidence="7">Protein-tyrosine-phosphatase</fullName>
    </submittedName>
</protein>
<evidence type="ECO:0000256" key="1">
    <source>
        <dbReference type="ARBA" id="ARBA00011063"/>
    </source>
</evidence>
<dbReference type="HOGENOM" id="CLU_071415_1_0_11"/>
<dbReference type="AlphaFoldDB" id="C7NFR9"/>
<feature type="region of interest" description="Disordered" evidence="5">
    <location>
        <begin position="136"/>
        <end position="157"/>
    </location>
</feature>
<name>C7NFR9_KYTSD</name>
<dbReference type="InterPro" id="IPR017867">
    <property type="entry name" value="Tyr_phospatase_low_mol_wt"/>
</dbReference>
<reference evidence="7 8" key="1">
    <citation type="journal article" date="2009" name="Stand. Genomic Sci.">
        <title>Complete genome sequence of Kytococcus sedentarius type strain (541).</title>
        <authorList>
            <person name="Sims D."/>
            <person name="Brettin T."/>
            <person name="Detter J.C."/>
            <person name="Han C."/>
            <person name="Lapidus A."/>
            <person name="Copeland A."/>
            <person name="Glavina Del Rio T."/>
            <person name="Nolan M."/>
            <person name="Chen F."/>
            <person name="Lucas S."/>
            <person name="Tice H."/>
            <person name="Cheng J.F."/>
            <person name="Bruce D."/>
            <person name="Goodwin L."/>
            <person name="Pitluck S."/>
            <person name="Ovchinnikova G."/>
            <person name="Pati A."/>
            <person name="Ivanova N."/>
            <person name="Mavrommatis K."/>
            <person name="Chen A."/>
            <person name="Palaniappan K."/>
            <person name="D'haeseleer P."/>
            <person name="Chain P."/>
            <person name="Bristow J."/>
            <person name="Eisen J.A."/>
            <person name="Markowitz V."/>
            <person name="Hugenholtz P."/>
            <person name="Schneider S."/>
            <person name="Goker M."/>
            <person name="Pukall R."/>
            <person name="Kyrpides N.C."/>
            <person name="Klenk H.P."/>
        </authorList>
    </citation>
    <scope>NUCLEOTIDE SEQUENCE [LARGE SCALE GENOMIC DNA]</scope>
    <source>
        <strain evidence="8">ATCC 14392 / DSM 20547 / JCM 11482 / CCUG 33030 / NBRC 15357 / NCTC 11040 / CCM 314 / 541</strain>
    </source>
</reference>
<evidence type="ECO:0000259" key="6">
    <source>
        <dbReference type="SMART" id="SM00226"/>
    </source>
</evidence>
<dbReference type="SMART" id="SM00226">
    <property type="entry name" value="LMWPc"/>
    <property type="match status" value="1"/>
</dbReference>
<sequence length="202" mass="21600">MHILYVCTGNICRSTFAERWSRHLAPHGLTFSSAGTMALVGNPMDELMAHELRRRGGDPEGFAARQVSLPILREADLVLTMERRHKAYVVDEMPSLTRRTHTLGHFLHAVDELAAAGPVPSGPALVDTVSRVRVPSSRAESVEDPYRRGPEKAAQAGQQLEAWVGRVVGALASSPPVDAAPGRPAGGRPAAGGSTPVRLFGD</sequence>
<dbReference type="InterPro" id="IPR023485">
    <property type="entry name" value="Ptyr_pPase"/>
</dbReference>
<feature type="domain" description="Phosphotyrosine protein phosphatase I" evidence="6">
    <location>
        <begin position="1"/>
        <end position="170"/>
    </location>
</feature>
<feature type="compositionally biased region" description="Low complexity" evidence="5">
    <location>
        <begin position="179"/>
        <end position="193"/>
    </location>
</feature>
<feature type="region of interest" description="Disordered" evidence="5">
    <location>
        <begin position="173"/>
        <end position="202"/>
    </location>
</feature>
<feature type="compositionally biased region" description="Basic and acidic residues" evidence="5">
    <location>
        <begin position="140"/>
        <end position="151"/>
    </location>
</feature>
<evidence type="ECO:0000256" key="5">
    <source>
        <dbReference type="SAM" id="MobiDB-lite"/>
    </source>
</evidence>
<accession>C7NFR9</accession>
<dbReference type="InterPro" id="IPR036196">
    <property type="entry name" value="Ptyr_pPase_sf"/>
</dbReference>
<dbReference type="EMBL" id="CP001686">
    <property type="protein sequence ID" value="ACV07427.1"/>
    <property type="molecule type" value="Genomic_DNA"/>
</dbReference>
<dbReference type="PANTHER" id="PTHR11717:SF31">
    <property type="entry name" value="LOW MOLECULAR WEIGHT PROTEIN-TYROSINE-PHOSPHATASE ETP-RELATED"/>
    <property type="match status" value="1"/>
</dbReference>
<dbReference type="InterPro" id="IPR050438">
    <property type="entry name" value="LMW_PTPase"/>
</dbReference>
<dbReference type="Pfam" id="PF01451">
    <property type="entry name" value="LMWPc"/>
    <property type="match status" value="1"/>
</dbReference>
<dbReference type="SUPFAM" id="SSF52788">
    <property type="entry name" value="Phosphotyrosine protein phosphatases I"/>
    <property type="match status" value="1"/>
</dbReference>
<keyword evidence="2" id="KW-0378">Hydrolase</keyword>
<dbReference type="Proteomes" id="UP000006666">
    <property type="component" value="Chromosome"/>
</dbReference>
<dbReference type="PRINTS" id="PR00719">
    <property type="entry name" value="LMWPTPASE"/>
</dbReference>
<dbReference type="eggNOG" id="COG0394">
    <property type="taxonomic scope" value="Bacteria"/>
</dbReference>
<evidence type="ECO:0000313" key="8">
    <source>
        <dbReference type="Proteomes" id="UP000006666"/>
    </source>
</evidence>
<proteinExistence type="inferred from homology"/>
<feature type="active site" description="Nucleophile" evidence="4">
    <location>
        <position position="13"/>
    </location>
</feature>
<feature type="active site" description="Nucleophile" evidence="4">
    <location>
        <position position="7"/>
    </location>
</feature>
<keyword evidence="8" id="KW-1185">Reference proteome</keyword>
<dbReference type="Gene3D" id="3.40.50.2300">
    <property type="match status" value="1"/>
</dbReference>
<dbReference type="PANTHER" id="PTHR11717">
    <property type="entry name" value="LOW MOLECULAR WEIGHT PROTEIN TYROSINE PHOSPHATASE"/>
    <property type="match status" value="1"/>
</dbReference>
<dbReference type="STRING" id="478801.Ksed_24620"/>
<evidence type="ECO:0000313" key="7">
    <source>
        <dbReference type="EMBL" id="ACV07427.1"/>
    </source>
</evidence>
<keyword evidence="3" id="KW-0904">Protein phosphatase</keyword>
<comment type="similarity">
    <text evidence="1">Belongs to the low molecular weight phosphotyrosine protein phosphatase family.</text>
</comment>